<keyword evidence="10" id="KW-0745">Spermidine biosynthesis</keyword>
<evidence type="ECO:0000256" key="1">
    <source>
        <dbReference type="ARBA" id="ARBA00001933"/>
    </source>
</evidence>
<evidence type="ECO:0000256" key="5">
    <source>
        <dbReference type="ARBA" id="ARBA00012426"/>
    </source>
</evidence>
<dbReference type="Gene3D" id="2.40.37.10">
    <property type="entry name" value="Lyase, Ornithine Decarboxylase, Chain A, domain 1"/>
    <property type="match status" value="1"/>
</dbReference>
<dbReference type="GO" id="GO:0008792">
    <property type="term" value="F:arginine decarboxylase activity"/>
    <property type="evidence" value="ECO:0007669"/>
    <property type="project" value="UniProtKB-UniRule"/>
</dbReference>
<dbReference type="Gene3D" id="1.20.58.930">
    <property type="match status" value="1"/>
</dbReference>
<evidence type="ECO:0000313" key="19">
    <source>
        <dbReference type="EMBL" id="AJF05803.1"/>
    </source>
</evidence>
<evidence type="ECO:0000256" key="8">
    <source>
        <dbReference type="ARBA" id="ARBA00022842"/>
    </source>
</evidence>
<evidence type="ECO:0000256" key="7">
    <source>
        <dbReference type="ARBA" id="ARBA00022793"/>
    </source>
</evidence>
<dbReference type="InterPro" id="IPR029066">
    <property type="entry name" value="PLP-binding_barrel"/>
</dbReference>
<feature type="domain" description="Orn/DAP/Arg decarboxylase 2 N-terminal" evidence="16">
    <location>
        <begin position="95"/>
        <end position="348"/>
    </location>
</feature>
<dbReference type="InterPro" id="IPR000183">
    <property type="entry name" value="Orn/DAP/Arg_de-COase"/>
</dbReference>
<evidence type="ECO:0000256" key="11">
    <source>
        <dbReference type="ARBA" id="ARBA00023115"/>
    </source>
</evidence>
<dbReference type="RefSeq" id="WP_040199191.1">
    <property type="nucleotide sequence ID" value="NZ_CP010311.1"/>
</dbReference>
<keyword evidence="9 14" id="KW-0663">Pyridoxal phosphate</keyword>
<evidence type="ECO:0000256" key="6">
    <source>
        <dbReference type="ARBA" id="ARBA00022723"/>
    </source>
</evidence>
<dbReference type="PRINTS" id="PR01179">
    <property type="entry name" value="ODADCRBXLASE"/>
</dbReference>
<dbReference type="AlphaFoldDB" id="A0A0B5FEQ7"/>
<dbReference type="KEGG" id="gsb:GSUB_03395"/>
<feature type="domain" description="Arginine decarboxylase helical bundle" evidence="17">
    <location>
        <begin position="376"/>
        <end position="456"/>
    </location>
</feature>
<keyword evidence="20" id="KW-1185">Reference proteome</keyword>
<feature type="domain" description="Arginine decarboxylase C-terminal helical" evidence="18">
    <location>
        <begin position="586"/>
        <end position="639"/>
    </location>
</feature>
<dbReference type="Pfam" id="PF17810">
    <property type="entry name" value="Arg_decarb_HB"/>
    <property type="match status" value="1"/>
</dbReference>
<evidence type="ECO:0000259" key="17">
    <source>
        <dbReference type="Pfam" id="PF17810"/>
    </source>
</evidence>
<evidence type="ECO:0000256" key="3">
    <source>
        <dbReference type="ARBA" id="ARBA00002257"/>
    </source>
</evidence>
<evidence type="ECO:0000256" key="12">
    <source>
        <dbReference type="ARBA" id="ARBA00023239"/>
    </source>
</evidence>
<dbReference type="Gene3D" id="3.20.20.10">
    <property type="entry name" value="Alanine racemase"/>
    <property type="match status" value="1"/>
</dbReference>
<dbReference type="SUPFAM" id="SSF51419">
    <property type="entry name" value="PLP-binding barrel"/>
    <property type="match status" value="1"/>
</dbReference>
<evidence type="ECO:0000259" key="18">
    <source>
        <dbReference type="Pfam" id="PF17944"/>
    </source>
</evidence>
<dbReference type="InterPro" id="IPR041128">
    <property type="entry name" value="Arg_decarbox_C"/>
</dbReference>
<dbReference type="PROSITE" id="PS00878">
    <property type="entry name" value="ODR_DC_2_1"/>
    <property type="match status" value="1"/>
</dbReference>
<dbReference type="GO" id="GO:0046872">
    <property type="term" value="F:metal ion binding"/>
    <property type="evidence" value="ECO:0007669"/>
    <property type="project" value="UniProtKB-KW"/>
</dbReference>
<evidence type="ECO:0000256" key="10">
    <source>
        <dbReference type="ARBA" id="ARBA00023066"/>
    </source>
</evidence>
<comment type="cofactor">
    <cofactor evidence="2">
        <name>Mg(2+)</name>
        <dbReference type="ChEBI" id="CHEBI:18420"/>
    </cofactor>
</comment>
<dbReference type="CDD" id="cd06830">
    <property type="entry name" value="PLPDE_III_ADC"/>
    <property type="match status" value="1"/>
</dbReference>
<name>A0A0B5FEQ7_9BACT</name>
<dbReference type="InterPro" id="IPR022644">
    <property type="entry name" value="De-COase2_N"/>
</dbReference>
<dbReference type="InterPro" id="IPR009006">
    <property type="entry name" value="Ala_racemase/Decarboxylase_C"/>
</dbReference>
<dbReference type="STRING" id="483547.GSUB_03395"/>
<evidence type="ECO:0000313" key="20">
    <source>
        <dbReference type="Proteomes" id="UP000035036"/>
    </source>
</evidence>
<keyword evidence="7" id="KW-0210">Decarboxylase</keyword>
<dbReference type="GO" id="GO:0006527">
    <property type="term" value="P:L-arginine catabolic process"/>
    <property type="evidence" value="ECO:0007669"/>
    <property type="project" value="InterPro"/>
</dbReference>
<gene>
    <name evidence="19" type="ORF">GSUB_03395</name>
</gene>
<keyword evidence="12" id="KW-0456">Lyase</keyword>
<protein>
    <recommendedName>
        <fullName evidence="5 13">Arginine decarboxylase</fullName>
        <ecNumber evidence="5 13">4.1.1.19</ecNumber>
    </recommendedName>
</protein>
<dbReference type="InterPro" id="IPR040634">
    <property type="entry name" value="Arg_decarb_HB"/>
</dbReference>
<comment type="cofactor">
    <cofactor evidence="1 14">
        <name>pyridoxal 5'-phosphate</name>
        <dbReference type="ChEBI" id="CHEBI:597326"/>
    </cofactor>
</comment>
<evidence type="ECO:0000256" key="13">
    <source>
        <dbReference type="NCBIfam" id="TIGR01273"/>
    </source>
</evidence>
<dbReference type="GO" id="GO:0008295">
    <property type="term" value="P:spermidine biosynthetic process"/>
    <property type="evidence" value="ECO:0007669"/>
    <property type="project" value="UniProtKB-UniRule"/>
</dbReference>
<comment type="similarity">
    <text evidence="4">Belongs to the Orn/Lys/Arg decarboxylase class-II family. SpeA subfamily.</text>
</comment>
<dbReference type="EMBL" id="CP010311">
    <property type="protein sequence ID" value="AJF05803.1"/>
    <property type="molecule type" value="Genomic_DNA"/>
</dbReference>
<dbReference type="EC" id="4.1.1.19" evidence="5 13"/>
<feature type="modified residue" description="N6-(pyridoxal phosphate)lysine" evidence="14">
    <location>
        <position position="106"/>
    </location>
</feature>
<reference evidence="19 20" key="1">
    <citation type="journal article" date="2015" name="Genome Announc.">
        <title>Genomes of Geoalkalibacter ferrihydriticus Z-0531T and Geoalkalibacter subterraneus Red1T, Two Haloalkaliphilic Metal-Reducing Deltaproteobacteria.</title>
        <authorList>
            <person name="Badalamenti J.P."/>
            <person name="Krajmalnik-Brown R."/>
            <person name="Torres C.I."/>
            <person name="Bond D.R."/>
        </authorList>
    </citation>
    <scope>NUCLEOTIDE SEQUENCE [LARGE SCALE GENOMIC DNA]</scope>
    <source>
        <strain evidence="19 20">Red1</strain>
    </source>
</reference>
<evidence type="ECO:0000256" key="9">
    <source>
        <dbReference type="ARBA" id="ARBA00022898"/>
    </source>
</evidence>
<dbReference type="Gene3D" id="1.10.287.3440">
    <property type="match status" value="1"/>
</dbReference>
<keyword evidence="11" id="KW-0620">Polyamine biosynthesis</keyword>
<dbReference type="Proteomes" id="UP000035036">
    <property type="component" value="Chromosome"/>
</dbReference>
<comment type="function">
    <text evidence="3">Catalyzes the biosynthesis of agmatine from arginine.</text>
</comment>
<sequence length="641" mass="72585">MTSPPQQHWTTEDSARLYRVRDWGAGYFDVSDKGEVTVGVEFDSERQQISLMDVVAGIRQRGLRMPMLLRIENLLDAQLVRLNETFRAAIAQRGYQGRYQGVFPIKVNQQRQVIEEIARFGERYGHGLEAGSKAELVVALSNLPAHDGLIICNGYKDREFIDLGLRARKLGYRCVFVIETPTELPIILERSRELGVRPIIGMRAKLATTVGGHWNKTSGDRSIFGLSTHQMIDIVDALKAHDMLDCLQLLHCHLGSQIPNIRDIRSAVMEACHFYVNLVREGAAMGFLDFGGGLAVDYLGSRSNHTQSMNYTVAEYCADIVEVIMETLEPHGIAHPTIVTESGRPTVAYYSLLLFNIFDVTRFEPTPLPAADELSEEEPLIRNLFETLQQLKADRVQQCYNNTVFYRDELRELFKRGRISLRSRALAENLVLQIFRRIADLLDNLGDETPPELRDLREQLADIYYGNLSVFQSLPDHWAIDQVFPVMPIHRLDEKPSRDAIIADITCDSDGRIDSFIDAHGTCKTLPLHPIDPEKEDYFVGVFLVGAYQETLGDLHNLFGDTDVASVRINADGSFDITRETEGDSIADILRYVQYNPKDLLERFRDTAEQAVRRGTITVAERREIVDCFAAGLRGYSYYES</sequence>
<dbReference type="NCBIfam" id="NF003763">
    <property type="entry name" value="PRK05354.1"/>
    <property type="match status" value="1"/>
</dbReference>
<dbReference type="OrthoDB" id="9802658at2"/>
<keyword evidence="8" id="KW-0460">Magnesium</keyword>
<dbReference type="PRINTS" id="PR01180">
    <property type="entry name" value="ARGDCRBXLASE"/>
</dbReference>
<dbReference type="PIRSF" id="PIRSF001336">
    <property type="entry name" value="Arg_decrbxlase"/>
    <property type="match status" value="1"/>
</dbReference>
<organism evidence="19 20">
    <name type="scientific">Geoalkalibacter subterraneus</name>
    <dbReference type="NCBI Taxonomy" id="483547"/>
    <lineage>
        <taxon>Bacteria</taxon>
        <taxon>Pseudomonadati</taxon>
        <taxon>Thermodesulfobacteriota</taxon>
        <taxon>Desulfuromonadia</taxon>
        <taxon>Desulfuromonadales</taxon>
        <taxon>Geoalkalibacteraceae</taxon>
        <taxon>Geoalkalibacter</taxon>
    </lineage>
</organism>
<dbReference type="InterPro" id="IPR022653">
    <property type="entry name" value="De-COase2_pyr-phos_BS"/>
</dbReference>
<dbReference type="SUPFAM" id="SSF50621">
    <property type="entry name" value="Alanine racemase C-terminal domain-like"/>
    <property type="match status" value="1"/>
</dbReference>
<evidence type="ECO:0000256" key="4">
    <source>
        <dbReference type="ARBA" id="ARBA00008357"/>
    </source>
</evidence>
<dbReference type="HOGENOM" id="CLU_027243_1_0_7"/>
<dbReference type="Pfam" id="PF17944">
    <property type="entry name" value="Arg_decarbox_C"/>
    <property type="match status" value="1"/>
</dbReference>
<evidence type="ECO:0000259" key="16">
    <source>
        <dbReference type="Pfam" id="PF02784"/>
    </source>
</evidence>
<dbReference type="NCBIfam" id="TIGR01273">
    <property type="entry name" value="speA"/>
    <property type="match status" value="1"/>
</dbReference>
<feature type="active site" description="Proton donor" evidence="15">
    <location>
        <position position="507"/>
    </location>
</feature>
<evidence type="ECO:0000256" key="14">
    <source>
        <dbReference type="PIRSR" id="PIRSR001336-50"/>
    </source>
</evidence>
<dbReference type="InterPro" id="IPR002985">
    <property type="entry name" value="Arg_decrbxlase"/>
</dbReference>
<dbReference type="PANTHER" id="PTHR43295">
    <property type="entry name" value="ARGININE DECARBOXYLASE"/>
    <property type="match status" value="1"/>
</dbReference>
<dbReference type="PANTHER" id="PTHR43295:SF9">
    <property type="entry name" value="BIOSYNTHETIC ARGININE DECARBOXYLASE"/>
    <property type="match status" value="1"/>
</dbReference>
<proteinExistence type="inferred from homology"/>
<keyword evidence="6" id="KW-0479">Metal-binding</keyword>
<evidence type="ECO:0000256" key="15">
    <source>
        <dbReference type="PIRSR" id="PIRSR600183-50"/>
    </source>
</evidence>
<dbReference type="Pfam" id="PF02784">
    <property type="entry name" value="Orn_Arg_deC_N"/>
    <property type="match status" value="1"/>
</dbReference>
<evidence type="ECO:0000256" key="2">
    <source>
        <dbReference type="ARBA" id="ARBA00001946"/>
    </source>
</evidence>
<accession>A0A0B5FEQ7</accession>